<feature type="region of interest" description="Disordered" evidence="1">
    <location>
        <begin position="68"/>
        <end position="95"/>
    </location>
</feature>
<proteinExistence type="predicted"/>
<organism evidence="2 3">
    <name type="scientific">Pseudodesulfovibrio cashew</name>
    <dbReference type="NCBI Taxonomy" id="2678688"/>
    <lineage>
        <taxon>Bacteria</taxon>
        <taxon>Pseudomonadati</taxon>
        <taxon>Thermodesulfobacteriota</taxon>
        <taxon>Desulfovibrionia</taxon>
        <taxon>Desulfovibrionales</taxon>
        <taxon>Desulfovibrionaceae</taxon>
    </lineage>
</organism>
<gene>
    <name evidence="2" type="ORF">GM415_06805</name>
</gene>
<dbReference type="KEGG" id="psel:GM415_06805"/>
<reference evidence="2 3" key="1">
    <citation type="submission" date="2019-11" db="EMBL/GenBank/DDBJ databases">
        <authorList>
            <person name="Zheng R.K."/>
            <person name="Sun C.M."/>
        </authorList>
    </citation>
    <scope>NUCLEOTIDE SEQUENCE [LARGE SCALE GENOMIC DNA]</scope>
    <source>
        <strain evidence="2 3">SRB007</strain>
    </source>
</reference>
<dbReference type="AlphaFoldDB" id="A0A6I6JH56"/>
<keyword evidence="3" id="KW-1185">Reference proteome</keyword>
<accession>A0A6I6JH56</accession>
<sequence>MPAMEPTSGFDPRIDQLTRKIQELRERRGGAQGGSVDAAMDSAMDMVERNTGRREAREAGSALQGISLEQFAQGTEAHSLDPGKVADLIADPFEE</sequence>
<evidence type="ECO:0000313" key="2">
    <source>
        <dbReference type="EMBL" id="QGY39843.1"/>
    </source>
</evidence>
<evidence type="ECO:0000256" key="1">
    <source>
        <dbReference type="SAM" id="MobiDB-lite"/>
    </source>
</evidence>
<protein>
    <submittedName>
        <fullName evidence="2">Uncharacterized protein</fullName>
    </submittedName>
</protein>
<dbReference type="RefSeq" id="WP_158947068.1">
    <property type="nucleotide sequence ID" value="NZ_CP046400.1"/>
</dbReference>
<dbReference type="EMBL" id="CP046400">
    <property type="protein sequence ID" value="QGY39843.1"/>
    <property type="molecule type" value="Genomic_DNA"/>
</dbReference>
<evidence type="ECO:0000313" key="3">
    <source>
        <dbReference type="Proteomes" id="UP000428328"/>
    </source>
</evidence>
<name>A0A6I6JH56_9BACT</name>
<dbReference type="Proteomes" id="UP000428328">
    <property type="component" value="Chromosome"/>
</dbReference>